<dbReference type="InParanoid" id="A0A2P6MZG9"/>
<keyword evidence="4 11" id="KW-0418">Kinase</keyword>
<evidence type="ECO:0000256" key="3">
    <source>
        <dbReference type="ARBA" id="ARBA00022741"/>
    </source>
</evidence>
<evidence type="ECO:0000256" key="7">
    <source>
        <dbReference type="ARBA" id="ARBA00048679"/>
    </source>
</evidence>
<sequence>MIHPLRLMDDATNSLIHLIGAKLSASQLVSVKLCSVGSPRPTPERRLRHCCAQIGQVRLSYHTLGATDTRVGGLKTDREIEMEDGSAMVLPDLNIIPIIEQAEEIPCIEKGVPPEQQFDLIETIGKGSCGSVYLYSHIVTQRLVAIKRMSIVQNRDLDEIRKEIQIMQQCRSRYIVSFYGECWLPSSHEMWIVMEYCEGGSVGSIMHRIRRALREIEIVVIVRAALSALQYLHHSGKIHRDIKPDNILINHKAEPKLADFGITMELSGNKREMKTVMGTPYFLAPEILEGEVRYNDKVDIWALGISIIEMAEQYIPHGSCNAMRAIRLITTEPAPRLSIDKGWSSEFQEFVSLSLTKDPVARASASDLLKHPFLATWEGDLMPMLEEALNVTRNKGRRRHASDSPSPMGSPQITRQRSLPSTPDMRTEKMTNEEIGSLRVNLERQKIQIEAERKAIEVEKVKLEDQKRIIKQKARNLMGERSSIKAEKRNIDSNREEMLSNREERAQREAEFRRREEEARRRREREEEEIRKREDHEEEERKRREELIRQKGIELSQMSTTLDEEDLQIEKSIEKITRSLAELQMTLEELSERFLLVTETEKEEAVSLQKQKEEELATEKIVEAKLQALQQQEEERLKQERESMSVASSDDQRPQLPPPKNKLKMRSPNNSLRSTEARPLPDPQPSPKIVLSPTVSSPTLGVPASPIVKSLSAETPKDFVASRANPSTTEELDLNHLPPGWATALDPKGRRYFIDHTTRMTHWKLPDTAIQWMNSNRDKKGNKIPAPLINKR</sequence>
<organism evidence="11 12">
    <name type="scientific">Planoprotostelium fungivorum</name>
    <dbReference type="NCBI Taxonomy" id="1890364"/>
    <lineage>
        <taxon>Eukaryota</taxon>
        <taxon>Amoebozoa</taxon>
        <taxon>Evosea</taxon>
        <taxon>Variosea</taxon>
        <taxon>Cavosteliida</taxon>
        <taxon>Cavosteliaceae</taxon>
        <taxon>Planoprotostelium</taxon>
    </lineage>
</organism>
<feature type="domain" description="WW" evidence="10">
    <location>
        <begin position="735"/>
        <end position="768"/>
    </location>
</feature>
<dbReference type="CDD" id="cd00201">
    <property type="entry name" value="WW"/>
    <property type="match status" value="1"/>
</dbReference>
<evidence type="ECO:0000256" key="4">
    <source>
        <dbReference type="ARBA" id="ARBA00022777"/>
    </source>
</evidence>
<protein>
    <recommendedName>
        <fullName evidence="1">non-specific serine/threonine protein kinase</fullName>
        <ecNumber evidence="1">2.7.11.1</ecNumber>
    </recommendedName>
</protein>
<dbReference type="GO" id="GO:0005737">
    <property type="term" value="C:cytoplasm"/>
    <property type="evidence" value="ECO:0007669"/>
    <property type="project" value="TreeGrafter"/>
</dbReference>
<evidence type="ECO:0000256" key="5">
    <source>
        <dbReference type="ARBA" id="ARBA00022840"/>
    </source>
</evidence>
<proteinExistence type="predicted"/>
<keyword evidence="12" id="KW-1185">Reference proteome</keyword>
<dbReference type="EC" id="2.7.11.1" evidence="1"/>
<accession>A0A2P6MZG9</accession>
<dbReference type="InterPro" id="IPR011009">
    <property type="entry name" value="Kinase-like_dom_sf"/>
</dbReference>
<dbReference type="InterPro" id="IPR050629">
    <property type="entry name" value="STE20/SPS1-PAK"/>
</dbReference>
<dbReference type="EMBL" id="MDYQ01000281">
    <property type="protein sequence ID" value="PRP77101.1"/>
    <property type="molecule type" value="Genomic_DNA"/>
</dbReference>
<comment type="catalytic activity">
    <reaction evidence="7">
        <text>L-seryl-[protein] + ATP = O-phospho-L-seryl-[protein] + ADP + H(+)</text>
        <dbReference type="Rhea" id="RHEA:17989"/>
        <dbReference type="Rhea" id="RHEA-COMP:9863"/>
        <dbReference type="Rhea" id="RHEA-COMP:11604"/>
        <dbReference type="ChEBI" id="CHEBI:15378"/>
        <dbReference type="ChEBI" id="CHEBI:29999"/>
        <dbReference type="ChEBI" id="CHEBI:30616"/>
        <dbReference type="ChEBI" id="CHEBI:83421"/>
        <dbReference type="ChEBI" id="CHEBI:456216"/>
        <dbReference type="EC" id="2.7.11.1"/>
    </reaction>
</comment>
<dbReference type="Proteomes" id="UP000241769">
    <property type="component" value="Unassembled WGS sequence"/>
</dbReference>
<keyword evidence="5" id="KW-0067">ATP-binding</keyword>
<feature type="region of interest" description="Disordered" evidence="8">
    <location>
        <begin position="477"/>
        <end position="545"/>
    </location>
</feature>
<dbReference type="PANTHER" id="PTHR48012">
    <property type="entry name" value="STERILE20-LIKE KINASE, ISOFORM B-RELATED"/>
    <property type="match status" value="1"/>
</dbReference>
<feature type="compositionally biased region" description="Basic and acidic residues" evidence="8">
    <location>
        <begin position="482"/>
        <end position="545"/>
    </location>
</feature>
<dbReference type="AlphaFoldDB" id="A0A2P6MZG9"/>
<dbReference type="SUPFAM" id="SSF56112">
    <property type="entry name" value="Protein kinase-like (PK-like)"/>
    <property type="match status" value="1"/>
</dbReference>
<dbReference type="SUPFAM" id="SSF51045">
    <property type="entry name" value="WW domain"/>
    <property type="match status" value="1"/>
</dbReference>
<gene>
    <name evidence="11" type="ORF">PROFUN_14501</name>
</gene>
<keyword evidence="2" id="KW-0723">Serine/threonine-protein kinase</keyword>
<reference evidence="11 12" key="1">
    <citation type="journal article" date="2018" name="Genome Biol. Evol.">
        <title>Multiple Roots of Fruiting Body Formation in Amoebozoa.</title>
        <authorList>
            <person name="Hillmann F."/>
            <person name="Forbes G."/>
            <person name="Novohradska S."/>
            <person name="Ferling I."/>
            <person name="Riege K."/>
            <person name="Groth M."/>
            <person name="Westermann M."/>
            <person name="Marz M."/>
            <person name="Spaller T."/>
            <person name="Winckler T."/>
            <person name="Schaap P."/>
            <person name="Glockner G."/>
        </authorList>
    </citation>
    <scope>NUCLEOTIDE SEQUENCE [LARGE SCALE GENOMIC DNA]</scope>
    <source>
        <strain evidence="11 12">Jena</strain>
    </source>
</reference>
<dbReference type="Gene3D" id="1.10.510.10">
    <property type="entry name" value="Transferase(Phosphotransferase) domain 1"/>
    <property type="match status" value="1"/>
</dbReference>
<dbReference type="InterPro" id="IPR000719">
    <property type="entry name" value="Prot_kinase_dom"/>
</dbReference>
<dbReference type="PROSITE" id="PS50011">
    <property type="entry name" value="PROTEIN_KINASE_DOM"/>
    <property type="match status" value="1"/>
</dbReference>
<dbReference type="Pfam" id="PF00069">
    <property type="entry name" value="Pkinase"/>
    <property type="match status" value="1"/>
</dbReference>
<evidence type="ECO:0000256" key="8">
    <source>
        <dbReference type="SAM" id="MobiDB-lite"/>
    </source>
</evidence>
<dbReference type="InterPro" id="IPR001202">
    <property type="entry name" value="WW_dom"/>
</dbReference>
<feature type="region of interest" description="Disordered" evidence="8">
    <location>
        <begin position="632"/>
        <end position="699"/>
    </location>
</feature>
<dbReference type="STRING" id="1890364.A0A2P6MZG9"/>
<keyword evidence="4 11" id="KW-0808">Transferase</keyword>
<evidence type="ECO:0000256" key="6">
    <source>
        <dbReference type="ARBA" id="ARBA00047899"/>
    </source>
</evidence>
<name>A0A2P6MZG9_9EUKA</name>
<evidence type="ECO:0000313" key="12">
    <source>
        <dbReference type="Proteomes" id="UP000241769"/>
    </source>
</evidence>
<dbReference type="SMART" id="SM00220">
    <property type="entry name" value="S_TKc"/>
    <property type="match status" value="1"/>
</dbReference>
<feature type="compositionally biased region" description="Polar residues" evidence="8">
    <location>
        <begin position="403"/>
        <end position="421"/>
    </location>
</feature>
<dbReference type="Gene3D" id="2.20.70.10">
    <property type="match status" value="1"/>
</dbReference>
<dbReference type="FunFam" id="1.10.510.10:FF:000571">
    <property type="entry name" value="Maternal embryonic leucine zipper kinase"/>
    <property type="match status" value="1"/>
</dbReference>
<feature type="domain" description="Protein kinase" evidence="9">
    <location>
        <begin position="118"/>
        <end position="374"/>
    </location>
</feature>
<feature type="region of interest" description="Disordered" evidence="8">
    <location>
        <begin position="394"/>
        <end position="429"/>
    </location>
</feature>
<dbReference type="Pfam" id="PF00397">
    <property type="entry name" value="WW"/>
    <property type="match status" value="1"/>
</dbReference>
<evidence type="ECO:0000256" key="2">
    <source>
        <dbReference type="ARBA" id="ARBA00022527"/>
    </source>
</evidence>
<comment type="caution">
    <text evidence="11">The sequence shown here is derived from an EMBL/GenBank/DDBJ whole genome shotgun (WGS) entry which is preliminary data.</text>
</comment>
<comment type="catalytic activity">
    <reaction evidence="6">
        <text>L-threonyl-[protein] + ATP = O-phospho-L-threonyl-[protein] + ADP + H(+)</text>
        <dbReference type="Rhea" id="RHEA:46608"/>
        <dbReference type="Rhea" id="RHEA-COMP:11060"/>
        <dbReference type="Rhea" id="RHEA-COMP:11605"/>
        <dbReference type="ChEBI" id="CHEBI:15378"/>
        <dbReference type="ChEBI" id="CHEBI:30013"/>
        <dbReference type="ChEBI" id="CHEBI:30616"/>
        <dbReference type="ChEBI" id="CHEBI:61977"/>
        <dbReference type="ChEBI" id="CHEBI:456216"/>
        <dbReference type="EC" id="2.7.11.1"/>
    </reaction>
</comment>
<feature type="compositionally biased region" description="Basic and acidic residues" evidence="8">
    <location>
        <begin position="633"/>
        <end position="643"/>
    </location>
</feature>
<evidence type="ECO:0000313" key="11">
    <source>
        <dbReference type="EMBL" id="PRP77101.1"/>
    </source>
</evidence>
<dbReference type="GO" id="GO:0005524">
    <property type="term" value="F:ATP binding"/>
    <property type="evidence" value="ECO:0007669"/>
    <property type="project" value="UniProtKB-KW"/>
</dbReference>
<dbReference type="GO" id="GO:0004674">
    <property type="term" value="F:protein serine/threonine kinase activity"/>
    <property type="evidence" value="ECO:0007669"/>
    <property type="project" value="UniProtKB-KW"/>
</dbReference>
<dbReference type="PROSITE" id="PS50020">
    <property type="entry name" value="WW_DOMAIN_2"/>
    <property type="match status" value="1"/>
</dbReference>
<dbReference type="SMART" id="SM00456">
    <property type="entry name" value="WW"/>
    <property type="match status" value="1"/>
</dbReference>
<dbReference type="OrthoDB" id="8693905at2759"/>
<evidence type="ECO:0000256" key="1">
    <source>
        <dbReference type="ARBA" id="ARBA00012513"/>
    </source>
</evidence>
<evidence type="ECO:0000259" key="9">
    <source>
        <dbReference type="PROSITE" id="PS50011"/>
    </source>
</evidence>
<keyword evidence="3" id="KW-0547">Nucleotide-binding</keyword>
<dbReference type="InterPro" id="IPR036020">
    <property type="entry name" value="WW_dom_sf"/>
</dbReference>
<dbReference type="PANTHER" id="PTHR48012:SF2">
    <property type="entry name" value="STERILE20-LIKE KINASE, ISOFORM B"/>
    <property type="match status" value="1"/>
</dbReference>
<evidence type="ECO:0000259" key="10">
    <source>
        <dbReference type="PROSITE" id="PS50020"/>
    </source>
</evidence>